<protein>
    <submittedName>
        <fullName evidence="2">Uncharacterized protein</fullName>
    </submittedName>
</protein>
<dbReference type="Proteomes" id="UP000886998">
    <property type="component" value="Unassembled WGS sequence"/>
</dbReference>
<keyword evidence="1" id="KW-1133">Transmembrane helix</keyword>
<comment type="caution">
    <text evidence="2">The sequence shown here is derived from an EMBL/GenBank/DDBJ whole genome shotgun (WGS) entry which is preliminary data.</text>
</comment>
<feature type="transmembrane region" description="Helical" evidence="1">
    <location>
        <begin position="77"/>
        <end position="101"/>
    </location>
</feature>
<evidence type="ECO:0000256" key="1">
    <source>
        <dbReference type="SAM" id="Phobius"/>
    </source>
</evidence>
<sequence length="111" mass="12038">MKAADNGWQLFNHHHTDDADLCATSCAVEGAPSTWADGPCVSKLQRLLSARYGELFSCQMLRTTKFLGKLLQSCSQVFVGGVLGLGILVPMSGKYVAVSGISKISRNKYRK</sequence>
<accession>A0A8X6WYR4</accession>
<proteinExistence type="predicted"/>
<keyword evidence="1" id="KW-0812">Transmembrane</keyword>
<dbReference type="EMBL" id="BMAV01003438">
    <property type="protein sequence ID" value="GFY43032.1"/>
    <property type="molecule type" value="Genomic_DNA"/>
</dbReference>
<keyword evidence="3" id="KW-1185">Reference proteome</keyword>
<keyword evidence="1" id="KW-0472">Membrane</keyword>
<organism evidence="2 3">
    <name type="scientific">Trichonephila inaurata madagascariensis</name>
    <dbReference type="NCBI Taxonomy" id="2747483"/>
    <lineage>
        <taxon>Eukaryota</taxon>
        <taxon>Metazoa</taxon>
        <taxon>Ecdysozoa</taxon>
        <taxon>Arthropoda</taxon>
        <taxon>Chelicerata</taxon>
        <taxon>Arachnida</taxon>
        <taxon>Araneae</taxon>
        <taxon>Araneomorphae</taxon>
        <taxon>Entelegynae</taxon>
        <taxon>Araneoidea</taxon>
        <taxon>Nephilidae</taxon>
        <taxon>Trichonephila</taxon>
        <taxon>Trichonephila inaurata</taxon>
    </lineage>
</organism>
<reference evidence="2" key="1">
    <citation type="submission" date="2020-08" db="EMBL/GenBank/DDBJ databases">
        <title>Multicomponent nature underlies the extraordinary mechanical properties of spider dragline silk.</title>
        <authorList>
            <person name="Kono N."/>
            <person name="Nakamura H."/>
            <person name="Mori M."/>
            <person name="Yoshida Y."/>
            <person name="Ohtoshi R."/>
            <person name="Malay A.D."/>
            <person name="Moran D.A.P."/>
            <person name="Tomita M."/>
            <person name="Numata K."/>
            <person name="Arakawa K."/>
        </authorList>
    </citation>
    <scope>NUCLEOTIDE SEQUENCE</scope>
</reference>
<gene>
    <name evidence="2" type="ORF">TNIN_226811</name>
</gene>
<name>A0A8X6WYR4_9ARAC</name>
<evidence type="ECO:0000313" key="3">
    <source>
        <dbReference type="Proteomes" id="UP000886998"/>
    </source>
</evidence>
<dbReference type="AlphaFoldDB" id="A0A8X6WYR4"/>
<evidence type="ECO:0000313" key="2">
    <source>
        <dbReference type="EMBL" id="GFY43032.1"/>
    </source>
</evidence>